<evidence type="ECO:0000313" key="2">
    <source>
        <dbReference type="EMBL" id="MDX5993291.1"/>
    </source>
</evidence>
<protein>
    <recommendedName>
        <fullName evidence="6">MORN repeat-containing protein</fullName>
    </recommendedName>
</protein>
<feature type="chain" id="PRO_5010360464" description="MORN repeat-containing protein" evidence="1">
    <location>
        <begin position="18"/>
        <end position="149"/>
    </location>
</feature>
<evidence type="ECO:0000313" key="5">
    <source>
        <dbReference type="Proteomes" id="UP001278050"/>
    </source>
</evidence>
<name>A0A1G7B101_9GAMM</name>
<feature type="signal peptide" evidence="1">
    <location>
        <begin position="1"/>
        <end position="17"/>
    </location>
</feature>
<keyword evidence="5" id="KW-1185">Reference proteome</keyword>
<reference evidence="2 5" key="2">
    <citation type="submission" date="2023-11" db="EMBL/GenBank/DDBJ databases">
        <title>MicrobeMod: A computational toolkit for identifying prokaryotic methylation and restriction-modification with nanopore sequencing.</title>
        <authorList>
            <person name="Crits-Christoph A."/>
            <person name="Kang S.C."/>
            <person name="Lee H."/>
            <person name="Ostrov N."/>
        </authorList>
    </citation>
    <scope>NUCLEOTIDE SEQUENCE [LARGE SCALE GENOMIC DNA]</scope>
    <source>
        <strain evidence="2 5">ATCC BAA-571</strain>
    </source>
</reference>
<dbReference type="Proteomes" id="UP001278050">
    <property type="component" value="Unassembled WGS sequence"/>
</dbReference>
<accession>A0A1G7B101</accession>
<dbReference type="RefSeq" id="WP_074677011.1">
    <property type="nucleotide sequence ID" value="NZ_CBCSET010000003.1"/>
</dbReference>
<keyword evidence="1" id="KW-0732">Signal</keyword>
<dbReference type="OrthoDB" id="6968489at2"/>
<dbReference type="EMBL" id="FNAE01000002">
    <property type="protein sequence ID" value="SDE20794.1"/>
    <property type="molecule type" value="Genomic_DNA"/>
</dbReference>
<dbReference type="SUPFAM" id="SSF82185">
    <property type="entry name" value="Histone H3 K4-specific methyltransferase SET7/9 N-terminal domain"/>
    <property type="match status" value="1"/>
</dbReference>
<evidence type="ECO:0000313" key="4">
    <source>
        <dbReference type="Proteomes" id="UP000182413"/>
    </source>
</evidence>
<dbReference type="EMBL" id="JAWXXP010000001">
    <property type="protein sequence ID" value="MDX5993291.1"/>
    <property type="molecule type" value="Genomic_DNA"/>
</dbReference>
<reference evidence="3 4" key="1">
    <citation type="submission" date="2016-10" db="EMBL/GenBank/DDBJ databases">
        <authorList>
            <person name="de Groot N.N."/>
        </authorList>
    </citation>
    <scope>NUCLEOTIDE SEQUENCE [LARGE SCALE GENOMIC DNA]</scope>
    <source>
        <strain evidence="3 4">JCM 10630</strain>
    </source>
</reference>
<organism evidence="3 4">
    <name type="scientific">Ectopseudomonas alcaliphila</name>
    <dbReference type="NCBI Taxonomy" id="101564"/>
    <lineage>
        <taxon>Bacteria</taxon>
        <taxon>Pseudomonadati</taxon>
        <taxon>Pseudomonadota</taxon>
        <taxon>Gammaproteobacteria</taxon>
        <taxon>Pseudomonadales</taxon>
        <taxon>Pseudomonadaceae</taxon>
        <taxon>Ectopseudomonas</taxon>
    </lineage>
</organism>
<evidence type="ECO:0000313" key="3">
    <source>
        <dbReference type="EMBL" id="SDE20794.1"/>
    </source>
</evidence>
<evidence type="ECO:0008006" key="6">
    <source>
        <dbReference type="Google" id="ProtNLM"/>
    </source>
</evidence>
<sequence>MRVLTLVLMLLATSAAAFERVPQRLLKELAPPVLDGDGCARSTDEIHKEIVDGKLVGCGAQANGQRSGYWVYETNGGFVMHGWYRDGERIGTWLALTTAGNLVGVWRHDAASAEHGVSYGLEKDGRLAWKQIHVHGQRVFNCEGWEWPC</sequence>
<evidence type="ECO:0000256" key="1">
    <source>
        <dbReference type="SAM" id="SignalP"/>
    </source>
</evidence>
<dbReference type="AlphaFoldDB" id="A0A1G7B101"/>
<gene>
    <name evidence="3" type="ORF">SAMN05216575_10297</name>
    <name evidence="2" type="ORF">SIM71_14560</name>
</gene>
<dbReference type="Proteomes" id="UP000182413">
    <property type="component" value="Unassembled WGS sequence"/>
</dbReference>
<proteinExistence type="predicted"/>